<evidence type="ECO:0000313" key="2">
    <source>
        <dbReference type="Proteomes" id="UP000601108"/>
    </source>
</evidence>
<evidence type="ECO:0000313" key="1">
    <source>
        <dbReference type="EMBL" id="GGX30331.1"/>
    </source>
</evidence>
<organism evidence="1 2">
    <name type="scientific">Aquimarina muelleri</name>
    <dbReference type="NCBI Taxonomy" id="279356"/>
    <lineage>
        <taxon>Bacteria</taxon>
        <taxon>Pseudomonadati</taxon>
        <taxon>Bacteroidota</taxon>
        <taxon>Flavobacteriia</taxon>
        <taxon>Flavobacteriales</taxon>
        <taxon>Flavobacteriaceae</taxon>
        <taxon>Aquimarina</taxon>
    </lineage>
</organism>
<dbReference type="Proteomes" id="UP000601108">
    <property type="component" value="Unassembled WGS sequence"/>
</dbReference>
<reference evidence="1 2" key="1">
    <citation type="journal article" date="2014" name="Int. J. Syst. Evol. Microbiol.">
        <title>Complete genome sequence of Corynebacterium casei LMG S-19264T (=DSM 44701T), isolated from a smear-ripened cheese.</title>
        <authorList>
            <consortium name="US DOE Joint Genome Institute (JGI-PGF)"/>
            <person name="Walter F."/>
            <person name="Albersmeier A."/>
            <person name="Kalinowski J."/>
            <person name="Ruckert C."/>
        </authorList>
    </citation>
    <scope>NUCLEOTIDE SEQUENCE [LARGE SCALE GENOMIC DNA]</scope>
    <source>
        <strain evidence="1 2">KCTC 12285</strain>
    </source>
</reference>
<dbReference type="AlphaFoldDB" id="A0A918JZ38"/>
<accession>A0A918JZ38</accession>
<dbReference type="RefSeq" id="WP_027413245.1">
    <property type="nucleotide sequence ID" value="NZ_BMWS01000029.1"/>
</dbReference>
<comment type="caution">
    <text evidence="1">The sequence shown here is derived from an EMBL/GenBank/DDBJ whole genome shotgun (WGS) entry which is preliminary data.</text>
</comment>
<protein>
    <recommendedName>
        <fullName evidence="3">Aromatic ring-opening dioxygenase LigA</fullName>
    </recommendedName>
</protein>
<evidence type="ECO:0008006" key="3">
    <source>
        <dbReference type="Google" id="ProtNLM"/>
    </source>
</evidence>
<proteinExistence type="predicted"/>
<name>A0A918JZ38_9FLAO</name>
<gene>
    <name evidence="1" type="ORF">GCM10007384_34310</name>
</gene>
<sequence length="204" mass="22564">MNEIKLNFINQSADTNNSNVVIFQKNVAEDFEEIAIAWKVIQNCGRSDNHPFNYPMNFGVSASDSYVQLTASNGEVFDMIKSTSGNILQRSSFPATNANQIEVRNRLVEEEPIKVNLYKDGKLFAVKNSLFSGQKAVFEFPPKIYIGVISELIEGDVINSAIISQVKSQINLFGITSADIVMTGGPRPGGNSFPFNFTLENINK</sequence>
<dbReference type="EMBL" id="BMWS01000029">
    <property type="protein sequence ID" value="GGX30331.1"/>
    <property type="molecule type" value="Genomic_DNA"/>
</dbReference>
<keyword evidence="2" id="KW-1185">Reference proteome</keyword>